<dbReference type="STRING" id="543379.A0A232EGL4"/>
<reference evidence="1 2" key="1">
    <citation type="journal article" date="2017" name="Curr. Biol.">
        <title>The Evolution of Venom by Co-option of Single-Copy Genes.</title>
        <authorList>
            <person name="Martinson E.O."/>
            <person name="Mrinalini"/>
            <person name="Kelkar Y.D."/>
            <person name="Chang C.H."/>
            <person name="Werren J.H."/>
        </authorList>
    </citation>
    <scope>NUCLEOTIDE SEQUENCE [LARGE SCALE GENOMIC DNA]</scope>
    <source>
        <strain evidence="1 2">Alberta</strain>
        <tissue evidence="1">Whole body</tissue>
    </source>
</reference>
<evidence type="ECO:0000313" key="2">
    <source>
        <dbReference type="Proteomes" id="UP000215335"/>
    </source>
</evidence>
<name>A0A232EGL4_9HYME</name>
<proteinExistence type="predicted"/>
<dbReference type="OrthoDB" id="8194903at2759"/>
<comment type="caution">
    <text evidence="1">The sequence shown here is derived from an EMBL/GenBank/DDBJ whole genome shotgun (WGS) entry which is preliminary data.</text>
</comment>
<accession>A0A232EGL4</accession>
<keyword evidence="2" id="KW-1185">Reference proteome</keyword>
<dbReference type="EMBL" id="NNAY01004734">
    <property type="protein sequence ID" value="OXU17497.1"/>
    <property type="molecule type" value="Genomic_DNA"/>
</dbReference>
<organism evidence="1 2">
    <name type="scientific">Trichomalopsis sarcophagae</name>
    <dbReference type="NCBI Taxonomy" id="543379"/>
    <lineage>
        <taxon>Eukaryota</taxon>
        <taxon>Metazoa</taxon>
        <taxon>Ecdysozoa</taxon>
        <taxon>Arthropoda</taxon>
        <taxon>Hexapoda</taxon>
        <taxon>Insecta</taxon>
        <taxon>Pterygota</taxon>
        <taxon>Neoptera</taxon>
        <taxon>Endopterygota</taxon>
        <taxon>Hymenoptera</taxon>
        <taxon>Apocrita</taxon>
        <taxon>Proctotrupomorpha</taxon>
        <taxon>Chalcidoidea</taxon>
        <taxon>Pteromalidae</taxon>
        <taxon>Pteromalinae</taxon>
        <taxon>Trichomalopsis</taxon>
    </lineage>
</organism>
<protein>
    <submittedName>
        <fullName evidence="1">Uncharacterized protein</fullName>
    </submittedName>
</protein>
<feature type="non-terminal residue" evidence="1">
    <location>
        <position position="1"/>
    </location>
</feature>
<dbReference type="AlphaFoldDB" id="A0A232EGL4"/>
<evidence type="ECO:0000313" key="1">
    <source>
        <dbReference type="EMBL" id="OXU17497.1"/>
    </source>
</evidence>
<gene>
    <name evidence="1" type="ORF">TSAR_009399</name>
</gene>
<dbReference type="Proteomes" id="UP000215335">
    <property type="component" value="Unassembled WGS sequence"/>
</dbReference>
<sequence>DQYLNTESDVEIEQVQRLFEDPIIINAVEERFYRNKVNENALEDIFDGKIYKNYSKNPNLLGNPYNFSYTFSMDGCKSSDSSKVTIWPIYMMIHEFPYFLRRQCMYFSNHDLSTRGFKWKYNSEDVVSCLFPLGCCVESPCRASMLNMKRFNGFYGCTYYEHPTESVDGVRKYPMLNDPPDQHLNTESDVENEVEEAHLIDDIVTESCVKTDKVYISSFFIEIDPVQQLQIVVEDPIVINALEDIFDGKIYKEYSKNPNLLGNPYNF</sequence>